<comment type="similarity">
    <text evidence="2">Belongs to the TCF/LEF family.</text>
</comment>
<evidence type="ECO:0000256" key="1">
    <source>
        <dbReference type="ARBA" id="ARBA00004123"/>
    </source>
</evidence>
<dbReference type="Proteomes" id="UP000695022">
    <property type="component" value="Unplaced"/>
</dbReference>
<feature type="DNA-binding region" description="HMG box" evidence="9">
    <location>
        <begin position="158"/>
        <end position="226"/>
    </location>
</feature>
<feature type="domain" description="HMG box" evidence="11">
    <location>
        <begin position="158"/>
        <end position="226"/>
    </location>
</feature>
<accession>A0ABM1F004</accession>
<organism evidence="12 13">
    <name type="scientific">Priapulus caudatus</name>
    <name type="common">Priapulid worm</name>
    <dbReference type="NCBI Taxonomy" id="37621"/>
    <lineage>
        <taxon>Eukaryota</taxon>
        <taxon>Metazoa</taxon>
        <taxon>Ecdysozoa</taxon>
        <taxon>Scalidophora</taxon>
        <taxon>Priapulida</taxon>
        <taxon>Priapulimorpha</taxon>
        <taxon>Priapulimorphida</taxon>
        <taxon>Priapulidae</taxon>
        <taxon>Priapulus</taxon>
    </lineage>
</organism>
<dbReference type="Pfam" id="PF00505">
    <property type="entry name" value="HMG_box"/>
    <property type="match status" value="1"/>
</dbReference>
<name>A0ABM1F004_PRICU</name>
<evidence type="ECO:0000256" key="6">
    <source>
        <dbReference type="ARBA" id="ARBA00023159"/>
    </source>
</evidence>
<dbReference type="PANTHER" id="PTHR10373">
    <property type="entry name" value="TRANSCRIPTION FACTOR 7 FAMILY MEMBER"/>
    <property type="match status" value="1"/>
</dbReference>
<dbReference type="CDD" id="cd21996">
    <property type="entry name" value="HMG-box_TCF7-like"/>
    <property type="match status" value="1"/>
</dbReference>
<sequence length="263" mass="29508">MYHLPPPSQYMYPDPFSQMQWHPSSMYPVASTFRGAYPGSLHVNTGTLPRYSPPGIGLPGSPAMPPHHHHPGIAHPAIVTPGPKQEIHPQDHHRYDAHMNSLLLHESHGGQPAASHQSPSSQQPPPPHHHHHHQGAVAGGGGGERPLSKAALKKKNHIKKPLNAFMLYMKEMRASVVAECTLKESAAINQILGRRWHALDNSEKAKYFALARRERELHMQLYPGWSALRQLRFSSSSGTKKRKSARQRLQGRRPQMSLQERRI</sequence>
<feature type="region of interest" description="Disordered" evidence="10">
    <location>
        <begin position="107"/>
        <end position="147"/>
    </location>
</feature>
<evidence type="ECO:0000259" key="11">
    <source>
        <dbReference type="PROSITE" id="PS50118"/>
    </source>
</evidence>
<evidence type="ECO:0000256" key="2">
    <source>
        <dbReference type="ARBA" id="ARBA00006569"/>
    </source>
</evidence>
<feature type="region of interest" description="Disordered" evidence="10">
    <location>
        <begin position="233"/>
        <end position="263"/>
    </location>
</feature>
<evidence type="ECO:0000256" key="10">
    <source>
        <dbReference type="SAM" id="MobiDB-lite"/>
    </source>
</evidence>
<feature type="compositionally biased region" description="Low complexity" evidence="10">
    <location>
        <begin position="110"/>
        <end position="121"/>
    </location>
</feature>
<evidence type="ECO:0000313" key="13">
    <source>
        <dbReference type="RefSeq" id="XP_014677775.1"/>
    </source>
</evidence>
<dbReference type="InterPro" id="IPR009071">
    <property type="entry name" value="HMG_box_dom"/>
</dbReference>
<dbReference type="InterPro" id="IPR024940">
    <property type="entry name" value="TCF/LEF"/>
</dbReference>
<keyword evidence="4" id="KW-0805">Transcription regulation</keyword>
<evidence type="ECO:0000313" key="12">
    <source>
        <dbReference type="Proteomes" id="UP000695022"/>
    </source>
</evidence>
<evidence type="ECO:0000256" key="8">
    <source>
        <dbReference type="ARBA" id="ARBA00023242"/>
    </source>
</evidence>
<dbReference type="PANTHER" id="PTHR10373:SF38">
    <property type="entry name" value="PROTEIN PANGOLIN, ISOFORM J"/>
    <property type="match status" value="1"/>
</dbReference>
<reference evidence="13" key="1">
    <citation type="submission" date="2025-08" db="UniProtKB">
        <authorList>
            <consortium name="RefSeq"/>
        </authorList>
    </citation>
    <scope>IDENTIFICATION</scope>
</reference>
<keyword evidence="12" id="KW-1185">Reference proteome</keyword>
<evidence type="ECO:0000256" key="5">
    <source>
        <dbReference type="ARBA" id="ARBA00023125"/>
    </source>
</evidence>
<keyword evidence="3" id="KW-0879">Wnt signaling pathway</keyword>
<evidence type="ECO:0000256" key="9">
    <source>
        <dbReference type="PROSITE-ProRule" id="PRU00267"/>
    </source>
</evidence>
<dbReference type="GeneID" id="106817610"/>
<proteinExistence type="inferred from homology"/>
<protein>
    <submittedName>
        <fullName evidence="13">Lymphoid enhancer-binding factor 1-like</fullName>
    </submittedName>
</protein>
<dbReference type="InterPro" id="IPR036910">
    <property type="entry name" value="HMG_box_dom_sf"/>
</dbReference>
<comment type="subcellular location">
    <subcellularLocation>
        <location evidence="1">Nucleus</location>
    </subcellularLocation>
</comment>
<gene>
    <name evidence="13" type="primary">LOC106817610</name>
</gene>
<keyword evidence="8 9" id="KW-0539">Nucleus</keyword>
<dbReference type="PROSITE" id="PS50118">
    <property type="entry name" value="HMG_BOX_2"/>
    <property type="match status" value="1"/>
</dbReference>
<evidence type="ECO:0000256" key="3">
    <source>
        <dbReference type="ARBA" id="ARBA00022687"/>
    </source>
</evidence>
<evidence type="ECO:0000256" key="4">
    <source>
        <dbReference type="ARBA" id="ARBA00023015"/>
    </source>
</evidence>
<evidence type="ECO:0000256" key="7">
    <source>
        <dbReference type="ARBA" id="ARBA00023163"/>
    </source>
</evidence>
<dbReference type="RefSeq" id="XP_014677775.1">
    <property type="nucleotide sequence ID" value="XM_014822289.1"/>
</dbReference>
<dbReference type="SMART" id="SM00398">
    <property type="entry name" value="HMG"/>
    <property type="match status" value="1"/>
</dbReference>
<keyword evidence="5 9" id="KW-0238">DNA-binding</keyword>
<keyword evidence="6" id="KW-0010">Activator</keyword>
<feature type="compositionally biased region" description="Basic residues" evidence="10">
    <location>
        <begin position="239"/>
        <end position="251"/>
    </location>
</feature>
<keyword evidence="7" id="KW-0804">Transcription</keyword>
<dbReference type="SUPFAM" id="SSF47095">
    <property type="entry name" value="HMG-box"/>
    <property type="match status" value="1"/>
</dbReference>
<dbReference type="Gene3D" id="1.10.30.10">
    <property type="entry name" value="High mobility group box domain"/>
    <property type="match status" value="1"/>
</dbReference>